<name>A0A0B3RTR1_9RHOB</name>
<evidence type="ECO:0000313" key="2">
    <source>
        <dbReference type="EMBL" id="KHQ50163.1"/>
    </source>
</evidence>
<protein>
    <submittedName>
        <fullName evidence="2">Methyltransferase</fullName>
    </submittedName>
</protein>
<dbReference type="Proteomes" id="UP000030960">
    <property type="component" value="Unassembled WGS sequence"/>
</dbReference>
<dbReference type="GO" id="GO:0008168">
    <property type="term" value="F:methyltransferase activity"/>
    <property type="evidence" value="ECO:0007669"/>
    <property type="project" value="UniProtKB-KW"/>
</dbReference>
<reference evidence="2 3" key="1">
    <citation type="submission" date="2014-10" db="EMBL/GenBank/DDBJ databases">
        <title>Genome sequence of Ponticoccus sp. strain UMTAT08 isolated from clonal culture of toxic dinoflagellate Alexandrium tamiyavanichii.</title>
        <authorList>
            <person name="Gan H.Y."/>
            <person name="Muhd D.-D."/>
            <person name="Mohd Noor M.E."/>
            <person name="Yeong Y.S."/>
            <person name="Usup G."/>
        </authorList>
    </citation>
    <scope>NUCLEOTIDE SEQUENCE [LARGE SCALE GENOMIC DNA]</scope>
    <source>
        <strain evidence="2 3">UMTAT08</strain>
    </source>
</reference>
<dbReference type="PANTHER" id="PTHR34203:SF15">
    <property type="entry name" value="SLL1173 PROTEIN"/>
    <property type="match status" value="1"/>
</dbReference>
<proteinExistence type="predicted"/>
<keyword evidence="2" id="KW-0808">Transferase</keyword>
<organism evidence="2 3">
    <name type="scientific">Mameliella alba</name>
    <dbReference type="NCBI Taxonomy" id="561184"/>
    <lineage>
        <taxon>Bacteria</taxon>
        <taxon>Pseudomonadati</taxon>
        <taxon>Pseudomonadota</taxon>
        <taxon>Alphaproteobacteria</taxon>
        <taxon>Rhodobacterales</taxon>
        <taxon>Roseobacteraceae</taxon>
        <taxon>Mameliella</taxon>
    </lineage>
</organism>
<dbReference type="InterPro" id="IPR052514">
    <property type="entry name" value="SAM-dependent_MTase"/>
</dbReference>
<dbReference type="InterPro" id="IPR029063">
    <property type="entry name" value="SAM-dependent_MTases_sf"/>
</dbReference>
<keyword evidence="3" id="KW-1185">Reference proteome</keyword>
<dbReference type="NCBIfam" id="TIGR01444">
    <property type="entry name" value="fkbM_fam"/>
    <property type="match status" value="1"/>
</dbReference>
<evidence type="ECO:0000259" key="1">
    <source>
        <dbReference type="Pfam" id="PF05050"/>
    </source>
</evidence>
<feature type="domain" description="Methyltransferase FkbM" evidence="1">
    <location>
        <begin position="79"/>
        <end position="227"/>
    </location>
</feature>
<dbReference type="Pfam" id="PF05050">
    <property type="entry name" value="Methyltransf_21"/>
    <property type="match status" value="1"/>
</dbReference>
<dbReference type="RefSeq" id="WP_043146529.1">
    <property type="nucleotide sequence ID" value="NZ_JSUQ01000030.1"/>
</dbReference>
<dbReference type="EMBL" id="JSUQ01000030">
    <property type="protein sequence ID" value="KHQ50163.1"/>
    <property type="molecule type" value="Genomic_DNA"/>
</dbReference>
<dbReference type="SUPFAM" id="SSF53335">
    <property type="entry name" value="S-adenosyl-L-methionine-dependent methyltransferases"/>
    <property type="match status" value="1"/>
</dbReference>
<dbReference type="GO" id="GO:0032259">
    <property type="term" value="P:methylation"/>
    <property type="evidence" value="ECO:0007669"/>
    <property type="project" value="UniProtKB-KW"/>
</dbReference>
<dbReference type="Gene3D" id="3.40.50.150">
    <property type="entry name" value="Vaccinia Virus protein VP39"/>
    <property type="match status" value="1"/>
</dbReference>
<accession>A0A0B3RTR1</accession>
<evidence type="ECO:0000313" key="3">
    <source>
        <dbReference type="Proteomes" id="UP000030960"/>
    </source>
</evidence>
<gene>
    <name evidence="2" type="ORF">OA50_05282</name>
</gene>
<dbReference type="OrthoDB" id="5679686at2"/>
<sequence>MTTGLRFLGAILPSFRGIDYRVIGRFHKTGGYSDRPIVCGNGFRMSGITSNAGYVSGINERPLLQLLSGMIGDKSIVYNIGANIGYTALWLAQNAKTKNKTISVIAFEPEPENFALHSENVALNAELDVRCEMLAIGDADGVIRMVSNGGGDGAAHVSDDGDLQVDSLTLDSFIARQGPAPDWIFMDVEGFAGECLKGAQTLLASKRPRIALEVHSAQEDECVRSCLKSHNYGKFATQENIWGRFEFWKPN</sequence>
<dbReference type="PANTHER" id="PTHR34203">
    <property type="entry name" value="METHYLTRANSFERASE, FKBM FAMILY PROTEIN"/>
    <property type="match status" value="1"/>
</dbReference>
<comment type="caution">
    <text evidence="2">The sequence shown here is derived from an EMBL/GenBank/DDBJ whole genome shotgun (WGS) entry which is preliminary data.</text>
</comment>
<dbReference type="AlphaFoldDB" id="A0A0B3RTR1"/>
<dbReference type="InterPro" id="IPR006342">
    <property type="entry name" value="FkbM_mtfrase"/>
</dbReference>
<keyword evidence="2" id="KW-0489">Methyltransferase</keyword>